<dbReference type="PROSITE" id="PS00101">
    <property type="entry name" value="HEXAPEP_TRANSFERASES"/>
    <property type="match status" value="1"/>
</dbReference>
<dbReference type="RefSeq" id="WP_204908301.1">
    <property type="nucleotide sequence ID" value="NZ_JACJLV010000008.1"/>
</dbReference>
<dbReference type="PANTHER" id="PTHR43017:SF1">
    <property type="entry name" value="ACETYLTRANSFERASE YJL218W-RELATED"/>
    <property type="match status" value="1"/>
</dbReference>
<reference evidence="7" key="2">
    <citation type="journal article" date="2021" name="Sci. Rep.">
        <title>The distribution of antibiotic resistance genes in chicken gut microbiota commensals.</title>
        <authorList>
            <person name="Juricova H."/>
            <person name="Matiasovicova J."/>
            <person name="Kubasova T."/>
            <person name="Cejkova D."/>
            <person name="Rychlik I."/>
        </authorList>
    </citation>
    <scope>NUCLEOTIDE SEQUENCE</scope>
    <source>
        <strain evidence="7">An420c</strain>
    </source>
</reference>
<dbReference type="Proteomes" id="UP000713880">
    <property type="component" value="Unassembled WGS sequence"/>
</dbReference>
<keyword evidence="2 5" id="KW-0808">Transferase</keyword>
<dbReference type="SMART" id="SM01266">
    <property type="entry name" value="Mac"/>
    <property type="match status" value="1"/>
</dbReference>
<dbReference type="InterPro" id="IPR018357">
    <property type="entry name" value="Hexapep_transf_CS"/>
</dbReference>
<keyword evidence="4 5" id="KW-0012">Acyltransferase</keyword>
<gene>
    <name evidence="7" type="ORF">H6A13_03875</name>
</gene>
<dbReference type="InterPro" id="IPR001451">
    <property type="entry name" value="Hexapep"/>
</dbReference>
<name>A0A938X0V7_9CLOT</name>
<accession>A0A938X0V7</accession>
<organism evidence="7 8">
    <name type="scientific">Mordavella massiliensis</name>
    <dbReference type="NCBI Taxonomy" id="1871024"/>
    <lineage>
        <taxon>Bacteria</taxon>
        <taxon>Bacillati</taxon>
        <taxon>Bacillota</taxon>
        <taxon>Clostridia</taxon>
        <taxon>Eubacteriales</taxon>
        <taxon>Clostridiaceae</taxon>
        <taxon>Mordavella</taxon>
    </lineage>
</organism>
<keyword evidence="8" id="KW-1185">Reference proteome</keyword>
<dbReference type="Pfam" id="PF12464">
    <property type="entry name" value="Mac"/>
    <property type="match status" value="1"/>
</dbReference>
<proteinExistence type="inferred from homology"/>
<dbReference type="FunFam" id="2.160.10.10:FF:000025">
    <property type="entry name" value="Hexapeptide-repeat containing-acetyltransferase"/>
    <property type="match status" value="1"/>
</dbReference>
<dbReference type="EMBL" id="JACJLV010000008">
    <property type="protein sequence ID" value="MBM6826247.1"/>
    <property type="molecule type" value="Genomic_DNA"/>
</dbReference>
<evidence type="ECO:0000259" key="6">
    <source>
        <dbReference type="SMART" id="SM01266"/>
    </source>
</evidence>
<evidence type="ECO:0000313" key="7">
    <source>
        <dbReference type="EMBL" id="MBM6826247.1"/>
    </source>
</evidence>
<evidence type="ECO:0000256" key="1">
    <source>
        <dbReference type="ARBA" id="ARBA00007274"/>
    </source>
</evidence>
<comment type="caution">
    <text evidence="7">The sequence shown here is derived from an EMBL/GenBank/DDBJ whole genome shotgun (WGS) entry which is preliminary data.</text>
</comment>
<evidence type="ECO:0000256" key="4">
    <source>
        <dbReference type="ARBA" id="ARBA00023315"/>
    </source>
</evidence>
<dbReference type="PANTHER" id="PTHR43017">
    <property type="entry name" value="GALACTOSIDE O-ACETYLTRANSFERASE"/>
    <property type="match status" value="1"/>
</dbReference>
<protein>
    <recommendedName>
        <fullName evidence="5">Acetyltransferase</fullName>
        <ecNumber evidence="5">2.3.1.-</ecNumber>
    </recommendedName>
</protein>
<dbReference type="InterPro" id="IPR011004">
    <property type="entry name" value="Trimer_LpxA-like_sf"/>
</dbReference>
<dbReference type="InterPro" id="IPR024688">
    <property type="entry name" value="Mac_dom"/>
</dbReference>
<dbReference type="EC" id="2.3.1.-" evidence="5"/>
<dbReference type="SUPFAM" id="SSF51161">
    <property type="entry name" value="Trimeric LpxA-like enzymes"/>
    <property type="match status" value="1"/>
</dbReference>
<sequence length="203" mass="22373">MTEREKMLAGMLYDCGDPELLEQWHKAKNLVRIYNNLPSEDLEGKDKILGSLLGGKGKNLWITPPFYVDYGNNIYFGNNCEVNMNCIFLDDNKIHIGENALIAPNVQIYTAFHPTNAVDRFGEPKEDGSFEFCKTQTAPVHIGDNVWIGGGVIILPGVTIGNNVVIGAGSVVTRDIPDDVVAFGNPCRVVRENKKHVQGGDQL</sequence>
<evidence type="ECO:0000256" key="2">
    <source>
        <dbReference type="ARBA" id="ARBA00022679"/>
    </source>
</evidence>
<evidence type="ECO:0000256" key="5">
    <source>
        <dbReference type="RuleBase" id="RU367021"/>
    </source>
</evidence>
<dbReference type="InterPro" id="IPR039369">
    <property type="entry name" value="LacA-like"/>
</dbReference>
<dbReference type="CDD" id="cd03357">
    <property type="entry name" value="LbH_MAT_GAT"/>
    <property type="match status" value="1"/>
</dbReference>
<evidence type="ECO:0000256" key="3">
    <source>
        <dbReference type="ARBA" id="ARBA00022737"/>
    </source>
</evidence>
<dbReference type="Pfam" id="PF00132">
    <property type="entry name" value="Hexapep"/>
    <property type="match status" value="1"/>
</dbReference>
<dbReference type="AlphaFoldDB" id="A0A938X0V7"/>
<dbReference type="Gene3D" id="2.160.10.10">
    <property type="entry name" value="Hexapeptide repeat proteins"/>
    <property type="match status" value="1"/>
</dbReference>
<feature type="domain" description="Maltose/galactoside acetyltransferase" evidence="6">
    <location>
        <begin position="4"/>
        <end position="58"/>
    </location>
</feature>
<comment type="similarity">
    <text evidence="1 5">Belongs to the transferase hexapeptide repeat family.</text>
</comment>
<evidence type="ECO:0000313" key="8">
    <source>
        <dbReference type="Proteomes" id="UP000713880"/>
    </source>
</evidence>
<keyword evidence="3" id="KW-0677">Repeat</keyword>
<reference evidence="7" key="1">
    <citation type="submission" date="2020-08" db="EMBL/GenBank/DDBJ databases">
        <authorList>
            <person name="Cejkova D."/>
            <person name="Kubasova T."/>
            <person name="Jahodarova E."/>
            <person name="Rychlik I."/>
        </authorList>
    </citation>
    <scope>NUCLEOTIDE SEQUENCE</scope>
    <source>
        <strain evidence="7">An420c</strain>
    </source>
</reference>
<dbReference type="GO" id="GO:0008870">
    <property type="term" value="F:galactoside O-acetyltransferase activity"/>
    <property type="evidence" value="ECO:0007669"/>
    <property type="project" value="TreeGrafter"/>
</dbReference>